<proteinExistence type="predicted"/>
<name>A0A9W6KDY2_9ACTN</name>
<keyword evidence="2" id="KW-1133">Transmembrane helix</keyword>
<keyword evidence="2" id="KW-0472">Membrane</keyword>
<gene>
    <name evidence="3" type="ORF">GCM10017581_008620</name>
</gene>
<feature type="compositionally biased region" description="Acidic residues" evidence="1">
    <location>
        <begin position="96"/>
        <end position="109"/>
    </location>
</feature>
<evidence type="ECO:0000256" key="2">
    <source>
        <dbReference type="SAM" id="Phobius"/>
    </source>
</evidence>
<feature type="transmembrane region" description="Helical" evidence="2">
    <location>
        <begin position="114"/>
        <end position="136"/>
    </location>
</feature>
<dbReference type="AlphaFoldDB" id="A0A9W6KDY2"/>
<organism evidence="3 4">
    <name type="scientific">Dactylosporangium matsuzakiense</name>
    <dbReference type="NCBI Taxonomy" id="53360"/>
    <lineage>
        <taxon>Bacteria</taxon>
        <taxon>Bacillati</taxon>
        <taxon>Actinomycetota</taxon>
        <taxon>Actinomycetes</taxon>
        <taxon>Micromonosporales</taxon>
        <taxon>Micromonosporaceae</taxon>
        <taxon>Dactylosporangium</taxon>
    </lineage>
</organism>
<protein>
    <submittedName>
        <fullName evidence="3">Uncharacterized protein</fullName>
    </submittedName>
</protein>
<evidence type="ECO:0000313" key="4">
    <source>
        <dbReference type="Proteomes" id="UP001143480"/>
    </source>
</evidence>
<evidence type="ECO:0000313" key="3">
    <source>
        <dbReference type="EMBL" id="GLK99121.1"/>
    </source>
</evidence>
<feature type="region of interest" description="Disordered" evidence="1">
    <location>
        <begin position="1"/>
        <end position="112"/>
    </location>
</feature>
<feature type="compositionally biased region" description="Basic and acidic residues" evidence="1">
    <location>
        <begin position="11"/>
        <end position="35"/>
    </location>
</feature>
<comment type="caution">
    <text evidence="3">The sequence shown here is derived from an EMBL/GenBank/DDBJ whole genome shotgun (WGS) entry which is preliminary data.</text>
</comment>
<feature type="transmembrane region" description="Helical" evidence="2">
    <location>
        <begin position="170"/>
        <end position="188"/>
    </location>
</feature>
<feature type="compositionally biased region" description="Basic and acidic residues" evidence="1">
    <location>
        <begin position="68"/>
        <end position="79"/>
    </location>
</feature>
<sequence length="226" mass="25083">MGDAPAVSYPDWDRPRGRRDQPMPETGRWDPRQERWIPQQRVPEDDDYGIEPYPARSDPSRRPGQGRVLDHDEWADAERRPRRRLPLPPPPPSERVEDEDDDEDDEDEPDQRSLYIGSFISTACWYLIPFAAYVAWALTLPDDPRPGCTTAFGLPCPSQHDEAVSNISHLVPQLAVSMALSIVVAMILGKVTAGWRPFAIGFASAVLGAGLATVGFAVLATQDLGL</sequence>
<reference evidence="3" key="2">
    <citation type="submission" date="2023-01" db="EMBL/GenBank/DDBJ databases">
        <authorList>
            <person name="Sun Q."/>
            <person name="Evtushenko L."/>
        </authorList>
    </citation>
    <scope>NUCLEOTIDE SEQUENCE</scope>
    <source>
        <strain evidence="3">VKM Ac-1321</strain>
    </source>
</reference>
<accession>A0A9W6KDY2</accession>
<reference evidence="3" key="1">
    <citation type="journal article" date="2014" name="Int. J. Syst. Evol. Microbiol.">
        <title>Complete genome sequence of Corynebacterium casei LMG S-19264T (=DSM 44701T), isolated from a smear-ripened cheese.</title>
        <authorList>
            <consortium name="US DOE Joint Genome Institute (JGI-PGF)"/>
            <person name="Walter F."/>
            <person name="Albersmeier A."/>
            <person name="Kalinowski J."/>
            <person name="Ruckert C."/>
        </authorList>
    </citation>
    <scope>NUCLEOTIDE SEQUENCE</scope>
    <source>
        <strain evidence="3">VKM Ac-1321</strain>
    </source>
</reference>
<dbReference type="EMBL" id="BSFP01000002">
    <property type="protein sequence ID" value="GLK99121.1"/>
    <property type="molecule type" value="Genomic_DNA"/>
</dbReference>
<evidence type="ECO:0000256" key="1">
    <source>
        <dbReference type="SAM" id="MobiDB-lite"/>
    </source>
</evidence>
<feature type="transmembrane region" description="Helical" evidence="2">
    <location>
        <begin position="200"/>
        <end position="220"/>
    </location>
</feature>
<keyword evidence="2" id="KW-0812">Transmembrane</keyword>
<keyword evidence="4" id="KW-1185">Reference proteome</keyword>
<dbReference type="Proteomes" id="UP001143480">
    <property type="component" value="Unassembled WGS sequence"/>
</dbReference>